<proteinExistence type="predicted"/>
<keyword evidence="3" id="KW-1185">Reference proteome</keyword>
<evidence type="ECO:0000256" key="1">
    <source>
        <dbReference type="SAM" id="Phobius"/>
    </source>
</evidence>
<dbReference type="RefSeq" id="WP_310902388.1">
    <property type="nucleotide sequence ID" value="NZ_JAMQOS010000010.1"/>
</dbReference>
<reference evidence="2 3" key="1">
    <citation type="submission" date="2022-06" db="EMBL/GenBank/DDBJ databases">
        <title>Halomicroarcula sp. a new haloarchaeum isolate from saline soil.</title>
        <authorList>
            <person name="Strakova D."/>
            <person name="Galisteo C."/>
            <person name="Sanchez-Porro C."/>
            <person name="Ventosa A."/>
        </authorList>
    </citation>
    <scope>NUCLEOTIDE SEQUENCE [LARGE SCALE GENOMIC DNA]</scope>
    <source>
        <strain evidence="2 3">S3CR25-11</strain>
    </source>
</reference>
<organism evidence="2 3">
    <name type="scientific">Haloarcula onubensis</name>
    <dbReference type="NCBI Taxonomy" id="2950539"/>
    <lineage>
        <taxon>Archaea</taxon>
        <taxon>Methanobacteriati</taxon>
        <taxon>Methanobacteriota</taxon>
        <taxon>Stenosarchaea group</taxon>
        <taxon>Halobacteria</taxon>
        <taxon>Halobacteriales</taxon>
        <taxon>Haloarculaceae</taxon>
        <taxon>Haloarcula</taxon>
    </lineage>
</organism>
<keyword evidence="1" id="KW-0812">Transmembrane</keyword>
<feature type="transmembrane region" description="Helical" evidence="1">
    <location>
        <begin position="38"/>
        <end position="58"/>
    </location>
</feature>
<feature type="transmembrane region" description="Helical" evidence="1">
    <location>
        <begin position="7"/>
        <end position="26"/>
    </location>
</feature>
<evidence type="ECO:0008006" key="4">
    <source>
        <dbReference type="Google" id="ProtNLM"/>
    </source>
</evidence>
<name>A0ABU2FWV5_9EURY</name>
<comment type="caution">
    <text evidence="2">The sequence shown here is derived from an EMBL/GenBank/DDBJ whole genome shotgun (WGS) entry which is preliminary data.</text>
</comment>
<gene>
    <name evidence="2" type="ORF">NDI86_21710</name>
</gene>
<protein>
    <recommendedName>
        <fullName evidence="4">Cox cluster protein</fullName>
    </recommendedName>
</protein>
<keyword evidence="1" id="KW-1133">Transmembrane helix</keyword>
<evidence type="ECO:0000313" key="2">
    <source>
        <dbReference type="EMBL" id="MDS0284722.1"/>
    </source>
</evidence>
<keyword evidence="1" id="KW-0472">Membrane</keyword>
<feature type="transmembrane region" description="Helical" evidence="1">
    <location>
        <begin position="65"/>
        <end position="87"/>
    </location>
</feature>
<dbReference type="EMBL" id="JAMQOS010000010">
    <property type="protein sequence ID" value="MDS0284722.1"/>
    <property type="molecule type" value="Genomic_DNA"/>
</dbReference>
<dbReference type="Proteomes" id="UP001268864">
    <property type="component" value="Unassembled WGS sequence"/>
</dbReference>
<evidence type="ECO:0000313" key="3">
    <source>
        <dbReference type="Proteomes" id="UP001268864"/>
    </source>
</evidence>
<accession>A0ABU2FWV5</accession>
<sequence>MIPSSELVDTLGLVAGSIWVLAALYFQMIRPEHIDFQYTIGLFLVGASIIMGSSAIALSTRPQLVQALGLVANAVFLGLGVAVWYWFDTHDMRPETPT</sequence>